<proteinExistence type="predicted"/>
<feature type="compositionally biased region" description="Low complexity" evidence="1">
    <location>
        <begin position="1011"/>
        <end position="1025"/>
    </location>
</feature>
<dbReference type="OrthoDB" id="185373at2759"/>
<feature type="compositionally biased region" description="Basic residues" evidence="1">
    <location>
        <begin position="135"/>
        <end position="149"/>
    </location>
</feature>
<dbReference type="HOGENOM" id="CLU_277316_0_0_1"/>
<feature type="compositionally biased region" description="Basic and acidic residues" evidence="1">
    <location>
        <begin position="68"/>
        <end position="84"/>
    </location>
</feature>
<dbReference type="Proteomes" id="UP000008065">
    <property type="component" value="Unassembled WGS sequence"/>
</dbReference>
<feature type="region of interest" description="Disordered" evidence="1">
    <location>
        <begin position="34"/>
        <end position="152"/>
    </location>
</feature>
<feature type="region of interest" description="Disordered" evidence="1">
    <location>
        <begin position="983"/>
        <end position="1144"/>
    </location>
</feature>
<feature type="compositionally biased region" description="Low complexity" evidence="1">
    <location>
        <begin position="983"/>
        <end position="997"/>
    </location>
</feature>
<organism evidence="2 3">
    <name type="scientific">Neurospora tetrasperma (strain FGSC 2508 / ATCC MYA-4615 / P0657)</name>
    <dbReference type="NCBI Taxonomy" id="510951"/>
    <lineage>
        <taxon>Eukaryota</taxon>
        <taxon>Fungi</taxon>
        <taxon>Dikarya</taxon>
        <taxon>Ascomycota</taxon>
        <taxon>Pezizomycotina</taxon>
        <taxon>Sordariomycetes</taxon>
        <taxon>Sordariomycetidae</taxon>
        <taxon>Sordariales</taxon>
        <taxon>Sordariaceae</taxon>
        <taxon>Neurospora</taxon>
    </lineage>
</organism>
<evidence type="ECO:0000313" key="2">
    <source>
        <dbReference type="EMBL" id="EGO61391.1"/>
    </source>
</evidence>
<dbReference type="PANTHER" id="PTHR24216">
    <property type="entry name" value="PAXILLIN-RELATED"/>
    <property type="match status" value="1"/>
</dbReference>
<reference evidence="3" key="1">
    <citation type="journal article" date="2011" name="Genetics">
        <title>Massive changes in genome architecture accompany the transition to self-fertility in the filamentous fungus Neurospora tetrasperma.</title>
        <authorList>
            <person name="Ellison C.E."/>
            <person name="Stajich J.E."/>
            <person name="Jacobson D.J."/>
            <person name="Natvig D.O."/>
            <person name="Lapidus A."/>
            <person name="Foster B."/>
            <person name="Aerts A."/>
            <person name="Riley R."/>
            <person name="Lindquist E.A."/>
            <person name="Grigoriev I.V."/>
            <person name="Taylor J.W."/>
        </authorList>
    </citation>
    <scope>NUCLEOTIDE SEQUENCE [LARGE SCALE GENOMIC DNA]</scope>
    <source>
        <strain evidence="3">FGSC 2508 / P0657</strain>
    </source>
</reference>
<feature type="compositionally biased region" description="Basic and acidic residues" evidence="1">
    <location>
        <begin position="1107"/>
        <end position="1118"/>
    </location>
</feature>
<feature type="compositionally biased region" description="Pro residues" evidence="1">
    <location>
        <begin position="1063"/>
        <end position="1078"/>
    </location>
</feature>
<keyword evidence="3" id="KW-1185">Reference proteome</keyword>
<dbReference type="KEGG" id="nte:NEUTE1DRAFT120372"/>
<feature type="region of interest" description="Disordered" evidence="1">
    <location>
        <begin position="757"/>
        <end position="834"/>
    </location>
</feature>
<dbReference type="RefSeq" id="XP_009848457.1">
    <property type="nucleotide sequence ID" value="XM_009850155.1"/>
</dbReference>
<protein>
    <submittedName>
        <fullName evidence="2">Uncharacterized protein</fullName>
    </submittedName>
</protein>
<feature type="compositionally biased region" description="Polar residues" evidence="1">
    <location>
        <begin position="50"/>
        <end position="62"/>
    </location>
</feature>
<dbReference type="VEuPathDB" id="FungiDB:NEUTE1DRAFT_120372"/>
<dbReference type="EMBL" id="GL891302">
    <property type="protein sequence ID" value="EGO61391.1"/>
    <property type="molecule type" value="Genomic_DNA"/>
</dbReference>
<feature type="compositionally biased region" description="Basic and acidic residues" evidence="1">
    <location>
        <begin position="1032"/>
        <end position="1054"/>
    </location>
</feature>
<gene>
    <name evidence="2" type="ORF">NEUTE1DRAFT_120372</name>
</gene>
<feature type="compositionally biased region" description="Low complexity" evidence="1">
    <location>
        <begin position="784"/>
        <end position="813"/>
    </location>
</feature>
<accession>F8MD46</accession>
<feature type="compositionally biased region" description="Acidic residues" evidence="1">
    <location>
        <begin position="763"/>
        <end position="773"/>
    </location>
</feature>
<evidence type="ECO:0000313" key="3">
    <source>
        <dbReference type="Proteomes" id="UP000008065"/>
    </source>
</evidence>
<evidence type="ECO:0000256" key="1">
    <source>
        <dbReference type="SAM" id="MobiDB-lite"/>
    </source>
</evidence>
<dbReference type="AlphaFoldDB" id="F8MD46"/>
<feature type="compositionally biased region" description="Basic and acidic residues" evidence="1">
    <location>
        <begin position="998"/>
        <end position="1010"/>
    </location>
</feature>
<name>F8MD46_NEUT8</name>
<dbReference type="GeneID" id="20823951"/>
<sequence>MSLGVKQLWRVLSNPNGARGLSLIPRECTPALARAAPTSSRSTLRALHSQAPSLPDQSQSTDAEFEANDVRRRQHTTTEVHDSGENPVPAAQTPTEPSRASPPPPLPLPREEAQEQTQTQARDVQDKQDGLPPVKKAKTAKSAKPKRGRGSGLVNRLAKVPVRAHPVLESVFVRPVTEYPDQYETRGSVRTHMKDNHRQKMVMGTRVPTNRTDWRAVLRNLLQSTPMYLPEQFADNVKVIIPRETAPRLLSDSEYSVWDIKSRTNCGMVLYRAGDAGYEEGTEDQHPYLIIWGHHHSVNTAIDEILGVTRKVTIISRTEGTEKVLWNGKGDGKDFFLRAPIVFVSAHRTPSQLAPYHVNIRADEFPKPEEWTRKTFEEYVDALIKSRMPSALASKLYPEHGRHEMAVIEQLVAVFNDEVAAQFVTNAAFKMALHYMTRGGETWRPEVLSMFNYAQSGRVRLDVGVFNILAEAAVKTRSLYRFSAVLYLLVTRGYQPNLRTWILFLRMFEAEEVKRYVLQAMHDRGLFNARGALRMVADEMAPHDAYRAVQLGWDVPTFLAKQDELYGANRKWVSIDALNKIFHVFGSYSMFAEIRQLLDLVFAGKLIAYPDHVTVNTILAHCKAQKKLDLAVEFIQLFESHRAKNNETPLKLDNLACDILFDLAHWQKKPHVLSTIWRYAHLVNSTTFDMRQKGTILLKMDAAKLKEEKSVRRLKLGDEERVQFVRNLLLGEFIQANGGDEVFGKIIAGIAKGEQEHQREMEEIAEQEEDDDDRIPSTLGDWFQSQSLLDPSSSPTIPPSSSAASLPASSSNPDHIRSRIPQPKSQSSSEPESPTWGNIYGSFRSWSFASKYLYLEPSAPIGSLLQQALDRDRELHLALRTDGLDRHAIEELMKPVEIPTKLRTKPAFEEVKKLFEREGEVTKRAVKKGGVKEGDRDGDEEVQEAMALGPVDGQTLDKWLNGGGSGNEVAPAAAKNAHVDETAAAAAAAKPNPSSLSDDSKKVVVEEQKQEQQQPTAAAATVGAEVEVEVEVEAKGSPENKVQEEARKRAEKEPMTTTSKSKTPPPPSPAPASAPAPTQPTTSPLTTSSPTQPTTSPLSTKTPTKSPTKERKTKEEAASLKLRFPSSSSSSSGKRVKWEDLADL</sequence>
<feature type="compositionally biased region" description="Low complexity" evidence="1">
    <location>
        <begin position="1079"/>
        <end position="1106"/>
    </location>
</feature>
<feature type="compositionally biased region" description="Low complexity" evidence="1">
    <location>
        <begin position="821"/>
        <end position="834"/>
    </location>
</feature>